<reference evidence="2 3" key="1">
    <citation type="submission" date="2018-02" db="EMBL/GenBank/DDBJ databases">
        <title>The genomes of Aspergillus section Nigri reveals drivers in fungal speciation.</title>
        <authorList>
            <consortium name="DOE Joint Genome Institute"/>
            <person name="Vesth T.C."/>
            <person name="Nybo J."/>
            <person name="Theobald S."/>
            <person name="Brandl J."/>
            <person name="Frisvad J.C."/>
            <person name="Nielsen K.F."/>
            <person name="Lyhne E.K."/>
            <person name="Kogle M.E."/>
            <person name="Kuo A."/>
            <person name="Riley R."/>
            <person name="Clum A."/>
            <person name="Nolan M."/>
            <person name="Lipzen A."/>
            <person name="Salamov A."/>
            <person name="Henrissat B."/>
            <person name="Wiebenga A."/>
            <person name="De vries R.P."/>
            <person name="Grigoriev I.V."/>
            <person name="Mortensen U.H."/>
            <person name="Andersen M.R."/>
            <person name="Baker S.E."/>
        </authorList>
    </citation>
    <scope>NUCLEOTIDE SEQUENCE [LARGE SCALE GENOMIC DNA]</scope>
    <source>
        <strain evidence="2 3">CBS 114.80</strain>
    </source>
</reference>
<name>A0A2V5J356_9EURO</name>
<feature type="transmembrane region" description="Helical" evidence="1">
    <location>
        <begin position="20"/>
        <end position="39"/>
    </location>
</feature>
<keyword evidence="1" id="KW-1133">Transmembrane helix</keyword>
<dbReference type="Proteomes" id="UP000248817">
    <property type="component" value="Unassembled WGS sequence"/>
</dbReference>
<organism evidence="2 3">
    <name type="scientific">Aspergillus indologenus CBS 114.80</name>
    <dbReference type="NCBI Taxonomy" id="1450541"/>
    <lineage>
        <taxon>Eukaryota</taxon>
        <taxon>Fungi</taxon>
        <taxon>Dikarya</taxon>
        <taxon>Ascomycota</taxon>
        <taxon>Pezizomycotina</taxon>
        <taxon>Eurotiomycetes</taxon>
        <taxon>Eurotiomycetidae</taxon>
        <taxon>Eurotiales</taxon>
        <taxon>Aspergillaceae</taxon>
        <taxon>Aspergillus</taxon>
        <taxon>Aspergillus subgen. Circumdati</taxon>
    </lineage>
</organism>
<evidence type="ECO:0000313" key="3">
    <source>
        <dbReference type="Proteomes" id="UP000248817"/>
    </source>
</evidence>
<gene>
    <name evidence="2" type="ORF">BP00DRAFT_276246</name>
</gene>
<dbReference type="EMBL" id="KZ825557">
    <property type="protein sequence ID" value="PYI28046.1"/>
    <property type="molecule type" value="Genomic_DNA"/>
</dbReference>
<keyword evidence="1" id="KW-0812">Transmembrane</keyword>
<keyword evidence="1" id="KW-0472">Membrane</keyword>
<dbReference type="AlphaFoldDB" id="A0A2V5J356"/>
<keyword evidence="3" id="KW-1185">Reference proteome</keyword>
<sequence>MLCRARMFAWDGQRPTVATFLTLPTVMLYTFFCLIGVTITNESFLPPSSVPSLSNMFPVCSSVLCWRVRGLQSLVLPGA</sequence>
<evidence type="ECO:0000313" key="2">
    <source>
        <dbReference type="EMBL" id="PYI28046.1"/>
    </source>
</evidence>
<protein>
    <submittedName>
        <fullName evidence="2">Uncharacterized protein</fullName>
    </submittedName>
</protein>
<evidence type="ECO:0000256" key="1">
    <source>
        <dbReference type="SAM" id="Phobius"/>
    </source>
</evidence>
<accession>A0A2V5J356</accession>
<proteinExistence type="predicted"/>